<dbReference type="AlphaFoldDB" id="A0A498CWA3"/>
<evidence type="ECO:0000313" key="1">
    <source>
        <dbReference type="EMBL" id="RLL08203.1"/>
    </source>
</evidence>
<sequence length="106" mass="11605">MKYDVILLDADETLFDYRRAAREALAGTCAAFGVPFNEEVHARYHAINDALWRLYEQGGTTQEALRVGRFERLAAALGASFDPAAFNAAYTAALGEGAYLREGALE</sequence>
<reference evidence="1 2" key="1">
    <citation type="submission" date="2018-10" db="EMBL/GenBank/DDBJ databases">
        <title>Anaerotruncus faecis sp. nov., isolated from human feces.</title>
        <authorList>
            <person name="Wang Y.-J."/>
        </authorList>
    </citation>
    <scope>NUCLEOTIDE SEQUENCE [LARGE SCALE GENOMIC DNA]</scope>
    <source>
        <strain evidence="1 2">22A2-44</strain>
    </source>
</reference>
<dbReference type="InterPro" id="IPR036412">
    <property type="entry name" value="HAD-like_sf"/>
</dbReference>
<dbReference type="PANTHER" id="PTHR47478:SF1">
    <property type="entry name" value="PYRIMIDINE 5'-NUCLEOTIDASE YJJG"/>
    <property type="match status" value="1"/>
</dbReference>
<dbReference type="Gene3D" id="1.10.150.240">
    <property type="entry name" value="Putative phosphatase, domain 2"/>
    <property type="match status" value="1"/>
</dbReference>
<feature type="non-terminal residue" evidence="1">
    <location>
        <position position="106"/>
    </location>
</feature>
<proteinExistence type="predicted"/>
<protein>
    <submittedName>
        <fullName evidence="1">Noncanonical pyrimidine nucleotidase, YjjG family</fullName>
    </submittedName>
</protein>
<dbReference type="InterPro" id="IPR023198">
    <property type="entry name" value="PGP-like_dom2"/>
</dbReference>
<dbReference type="SUPFAM" id="SSF56784">
    <property type="entry name" value="HAD-like"/>
    <property type="match status" value="1"/>
</dbReference>
<keyword evidence="2" id="KW-1185">Reference proteome</keyword>
<dbReference type="EMBL" id="RCHT01000034">
    <property type="protein sequence ID" value="RLL08203.1"/>
    <property type="molecule type" value="Genomic_DNA"/>
</dbReference>
<dbReference type="InterPro" id="IPR052550">
    <property type="entry name" value="Pyrimidine_5'-ntase_YjjG"/>
</dbReference>
<gene>
    <name evidence="1" type="ORF">D4A47_12340</name>
</gene>
<comment type="caution">
    <text evidence="1">The sequence shown here is derived from an EMBL/GenBank/DDBJ whole genome shotgun (WGS) entry which is preliminary data.</text>
</comment>
<organism evidence="1 2">
    <name type="scientific">Anaerotruncus massiliensis</name>
    <name type="common">ex Liu et al. 2021</name>
    <dbReference type="NCBI Taxonomy" id="2321404"/>
    <lineage>
        <taxon>Bacteria</taxon>
        <taxon>Bacillati</taxon>
        <taxon>Bacillota</taxon>
        <taxon>Clostridia</taxon>
        <taxon>Eubacteriales</taxon>
        <taxon>Oscillospiraceae</taxon>
        <taxon>Anaerotruncus</taxon>
    </lineage>
</organism>
<name>A0A498CWA3_9FIRM</name>
<dbReference type="Proteomes" id="UP000276301">
    <property type="component" value="Unassembled WGS sequence"/>
</dbReference>
<accession>A0A498CWA3</accession>
<evidence type="ECO:0000313" key="2">
    <source>
        <dbReference type="Proteomes" id="UP000276301"/>
    </source>
</evidence>
<dbReference type="PANTHER" id="PTHR47478">
    <property type="match status" value="1"/>
</dbReference>